<dbReference type="STRING" id="1685010.A0O34_21275"/>
<dbReference type="OrthoDB" id="1260127at2"/>
<protein>
    <submittedName>
        <fullName evidence="1">Transposase</fullName>
    </submittedName>
</protein>
<gene>
    <name evidence="1" type="ORF">A0O34_21275</name>
</gene>
<proteinExistence type="predicted"/>
<dbReference type="Proteomes" id="UP000077824">
    <property type="component" value="Chromosome"/>
</dbReference>
<dbReference type="KEGG" id="chh:A0O34_21275"/>
<accession>A0A172Y1W0</accession>
<dbReference type="InterPro" id="IPR010921">
    <property type="entry name" value="Trp_repressor/repl_initiator"/>
</dbReference>
<name>A0A172Y1W0_9FLAO</name>
<evidence type="ECO:0000313" key="2">
    <source>
        <dbReference type="Proteomes" id="UP000077824"/>
    </source>
</evidence>
<dbReference type="EMBL" id="CP015199">
    <property type="protein sequence ID" value="ANF53267.1"/>
    <property type="molecule type" value="Genomic_DNA"/>
</dbReference>
<reference evidence="1 2" key="1">
    <citation type="submission" date="2016-04" db="EMBL/GenBank/DDBJ databases">
        <title>Complete Genome Sequence of Chryseobacterium sp. IHBB 10212.</title>
        <authorList>
            <person name="Pal M."/>
            <person name="Swarnkar M.K."/>
            <person name="Kaushal K."/>
            <person name="Chhibber S."/>
            <person name="Singh A.K."/>
            <person name="Gulati A."/>
        </authorList>
    </citation>
    <scope>NUCLEOTIDE SEQUENCE [LARGE SCALE GENOMIC DNA]</scope>
    <source>
        <strain evidence="1 2">IHBB 10212</strain>
    </source>
</reference>
<sequence>MKIHPNYKQIYTDIIIRKYPEKWDHCAPILAKVELTVLDVMKVNTLIFSNTNKEITAFNQRHKSYDEKTILYMLSYQKKNKLNNTQLANHFKLSRNSIAKWKKIYRISKLV</sequence>
<organism evidence="1 2">
    <name type="scientific">Chryseobacterium glaciei</name>
    <dbReference type="NCBI Taxonomy" id="1685010"/>
    <lineage>
        <taxon>Bacteria</taxon>
        <taxon>Pseudomonadati</taxon>
        <taxon>Bacteroidota</taxon>
        <taxon>Flavobacteriia</taxon>
        <taxon>Flavobacteriales</taxon>
        <taxon>Weeksellaceae</taxon>
        <taxon>Chryseobacterium group</taxon>
        <taxon>Chryseobacterium</taxon>
    </lineage>
</organism>
<evidence type="ECO:0000313" key="1">
    <source>
        <dbReference type="EMBL" id="ANF53267.1"/>
    </source>
</evidence>
<dbReference type="GO" id="GO:0043565">
    <property type="term" value="F:sequence-specific DNA binding"/>
    <property type="evidence" value="ECO:0007669"/>
    <property type="project" value="InterPro"/>
</dbReference>
<dbReference type="SUPFAM" id="SSF48295">
    <property type="entry name" value="TrpR-like"/>
    <property type="match status" value="1"/>
</dbReference>
<keyword evidence="2" id="KW-1185">Reference proteome</keyword>
<dbReference type="AlphaFoldDB" id="A0A172Y1W0"/>